<evidence type="ECO:0000256" key="7">
    <source>
        <dbReference type="RuleBase" id="RU363032"/>
    </source>
</evidence>
<dbReference type="GO" id="GO:0005886">
    <property type="term" value="C:plasma membrane"/>
    <property type="evidence" value="ECO:0007669"/>
    <property type="project" value="UniProtKB-SubCell"/>
</dbReference>
<protein>
    <submittedName>
        <fullName evidence="10">Sugar ABC transporter permease</fullName>
    </submittedName>
</protein>
<name>A0A3L7IX41_9MICO</name>
<feature type="transmembrane region" description="Helical" evidence="7">
    <location>
        <begin position="103"/>
        <end position="124"/>
    </location>
</feature>
<feature type="domain" description="ABC transmembrane type-1" evidence="9">
    <location>
        <begin position="99"/>
        <end position="316"/>
    </location>
</feature>
<evidence type="ECO:0000256" key="6">
    <source>
        <dbReference type="ARBA" id="ARBA00023136"/>
    </source>
</evidence>
<evidence type="ECO:0000256" key="1">
    <source>
        <dbReference type="ARBA" id="ARBA00004651"/>
    </source>
</evidence>
<evidence type="ECO:0000259" key="9">
    <source>
        <dbReference type="PROSITE" id="PS50928"/>
    </source>
</evidence>
<evidence type="ECO:0000256" key="4">
    <source>
        <dbReference type="ARBA" id="ARBA00022692"/>
    </source>
</evidence>
<dbReference type="Pfam" id="PF00528">
    <property type="entry name" value="BPD_transp_1"/>
    <property type="match status" value="1"/>
</dbReference>
<dbReference type="PROSITE" id="PS50928">
    <property type="entry name" value="ABC_TM1"/>
    <property type="match status" value="1"/>
</dbReference>
<keyword evidence="2 7" id="KW-0813">Transport</keyword>
<evidence type="ECO:0000256" key="5">
    <source>
        <dbReference type="ARBA" id="ARBA00022989"/>
    </source>
</evidence>
<comment type="similarity">
    <text evidence="7">Belongs to the binding-protein-dependent transport system permease family.</text>
</comment>
<evidence type="ECO:0000256" key="3">
    <source>
        <dbReference type="ARBA" id="ARBA00022475"/>
    </source>
</evidence>
<keyword evidence="11" id="KW-1185">Reference proteome</keyword>
<feature type="transmembrane region" description="Helical" evidence="7">
    <location>
        <begin position="240"/>
        <end position="259"/>
    </location>
</feature>
<dbReference type="InterPro" id="IPR035906">
    <property type="entry name" value="MetI-like_sf"/>
</dbReference>
<dbReference type="RefSeq" id="WP_121660016.1">
    <property type="nucleotide sequence ID" value="NZ_BMEK01000003.1"/>
</dbReference>
<keyword evidence="4 7" id="KW-0812">Transmembrane</keyword>
<dbReference type="Gene3D" id="1.10.3720.10">
    <property type="entry name" value="MetI-like"/>
    <property type="match status" value="1"/>
</dbReference>
<dbReference type="SUPFAM" id="SSF161098">
    <property type="entry name" value="MetI-like"/>
    <property type="match status" value="1"/>
</dbReference>
<accession>A0A3L7IX41</accession>
<dbReference type="InterPro" id="IPR000515">
    <property type="entry name" value="MetI-like"/>
</dbReference>
<evidence type="ECO:0000313" key="10">
    <source>
        <dbReference type="EMBL" id="RLQ82713.1"/>
    </source>
</evidence>
<feature type="transmembrane region" description="Helical" evidence="7">
    <location>
        <begin position="42"/>
        <end position="68"/>
    </location>
</feature>
<dbReference type="GO" id="GO:0055085">
    <property type="term" value="P:transmembrane transport"/>
    <property type="evidence" value="ECO:0007669"/>
    <property type="project" value="InterPro"/>
</dbReference>
<dbReference type="EMBL" id="RCWJ01000003">
    <property type="protein sequence ID" value="RLQ82713.1"/>
    <property type="molecule type" value="Genomic_DNA"/>
</dbReference>
<proteinExistence type="inferred from homology"/>
<dbReference type="OrthoDB" id="3362513at2"/>
<dbReference type="AlphaFoldDB" id="A0A3L7IX41"/>
<feature type="compositionally biased region" description="Basic and acidic residues" evidence="8">
    <location>
        <begin position="1"/>
        <end position="17"/>
    </location>
</feature>
<keyword evidence="3" id="KW-1003">Cell membrane</keyword>
<dbReference type="InterPro" id="IPR051393">
    <property type="entry name" value="ABC_transporter_permease"/>
</dbReference>
<reference evidence="10 11" key="1">
    <citation type="submission" date="2018-10" db="EMBL/GenBank/DDBJ databases">
        <authorList>
            <person name="Li J."/>
        </authorList>
    </citation>
    <scope>NUCLEOTIDE SEQUENCE [LARGE SCALE GENOMIC DNA]</scope>
    <source>
        <strain evidence="10 11">ZD1-4</strain>
    </source>
</reference>
<feature type="transmembrane region" description="Helical" evidence="7">
    <location>
        <begin position="295"/>
        <end position="315"/>
    </location>
</feature>
<dbReference type="Proteomes" id="UP000282460">
    <property type="component" value="Unassembled WGS sequence"/>
</dbReference>
<comment type="subcellular location">
    <subcellularLocation>
        <location evidence="1 7">Cell membrane</location>
        <topology evidence="1 7">Multi-pass membrane protein</topology>
    </subcellularLocation>
</comment>
<feature type="region of interest" description="Disordered" evidence="8">
    <location>
        <begin position="1"/>
        <end position="29"/>
    </location>
</feature>
<feature type="transmembrane region" description="Helical" evidence="7">
    <location>
        <begin position="184"/>
        <end position="208"/>
    </location>
</feature>
<organism evidence="10 11">
    <name type="scientific">Mycetocola zhadangensis</name>
    <dbReference type="NCBI Taxonomy" id="1164595"/>
    <lineage>
        <taxon>Bacteria</taxon>
        <taxon>Bacillati</taxon>
        <taxon>Actinomycetota</taxon>
        <taxon>Actinomycetes</taxon>
        <taxon>Micrococcales</taxon>
        <taxon>Microbacteriaceae</taxon>
        <taxon>Mycetocola</taxon>
    </lineage>
</organism>
<sequence>MATLTDVKRPPRQTERATKKRPRTSGKDLNGAARFRPAWMPLLWLLAPIGVVAAFYLYPFLNIIFLSFTDASPLSGNGDFVGLENYQFLANDPVFWNAVLNSVVYAICVVPLMVALPLLLAVLLKDHIPGIGFFRSLFYIPAISSLVVVSLAWTAILKDNGTLNTTLMDLQLISEPLPFLTGRWFLLFSAMAVTLWQGLPYYMVLYLAALSNVDRSLYEAAAVDGAGPIRRFFTVTVPGVRIMMSLVGILTMIGSIKIFTEVHLLSNGSGGIGGESQTLTMYIRSVGLDPTYGSLGQGAAGSVFLFLLTLGLLLMSQRLNRKAEEQ</sequence>
<comment type="caution">
    <text evidence="10">The sequence shown here is derived from an EMBL/GenBank/DDBJ whole genome shotgun (WGS) entry which is preliminary data.</text>
</comment>
<keyword evidence="6 7" id="KW-0472">Membrane</keyword>
<gene>
    <name evidence="10" type="ORF">D9V28_12230</name>
</gene>
<feature type="transmembrane region" description="Helical" evidence="7">
    <location>
        <begin position="136"/>
        <end position="156"/>
    </location>
</feature>
<dbReference type="PANTHER" id="PTHR30193:SF44">
    <property type="entry name" value="LACTOSE TRANSPORT SYSTEM PERMEASE PROTEIN LACF"/>
    <property type="match status" value="1"/>
</dbReference>
<evidence type="ECO:0000256" key="8">
    <source>
        <dbReference type="SAM" id="MobiDB-lite"/>
    </source>
</evidence>
<evidence type="ECO:0000313" key="11">
    <source>
        <dbReference type="Proteomes" id="UP000282460"/>
    </source>
</evidence>
<evidence type="ECO:0000256" key="2">
    <source>
        <dbReference type="ARBA" id="ARBA00022448"/>
    </source>
</evidence>
<keyword evidence="5 7" id="KW-1133">Transmembrane helix</keyword>
<dbReference type="PANTHER" id="PTHR30193">
    <property type="entry name" value="ABC TRANSPORTER PERMEASE PROTEIN"/>
    <property type="match status" value="1"/>
</dbReference>
<dbReference type="CDD" id="cd06261">
    <property type="entry name" value="TM_PBP2"/>
    <property type="match status" value="1"/>
</dbReference>